<keyword evidence="2" id="KW-1185">Reference proteome</keyword>
<accession>A0A449B545</accession>
<reference evidence="1 2" key="1">
    <citation type="submission" date="2019-01" db="EMBL/GenBank/DDBJ databases">
        <authorList>
            <consortium name="Pathogen Informatics"/>
        </authorList>
    </citation>
    <scope>NUCLEOTIDE SEQUENCE [LARGE SCALE GENOMIC DNA]</scope>
    <source>
        <strain evidence="1 2">NCTC10168</strain>
    </source>
</reference>
<dbReference type="KEGG" id="mmau:NCTC10168_00645"/>
<name>A0A449B545_9BACT</name>
<dbReference type="Proteomes" id="UP000290243">
    <property type="component" value="Chromosome"/>
</dbReference>
<evidence type="ECO:0000313" key="2">
    <source>
        <dbReference type="Proteomes" id="UP000290243"/>
    </source>
</evidence>
<evidence type="ECO:0008006" key="3">
    <source>
        <dbReference type="Google" id="ProtNLM"/>
    </source>
</evidence>
<sequence length="40" mass="4531">MSKSGKSRIALILLSFFLDTLRIDRFYGGRILLGLLKAVF</sequence>
<gene>
    <name evidence="1" type="ORF">NCTC10168_00645</name>
</gene>
<protein>
    <recommendedName>
        <fullName evidence="3">TM2 domain-containing protein</fullName>
    </recommendedName>
</protein>
<dbReference type="AlphaFoldDB" id="A0A449B545"/>
<proteinExistence type="predicted"/>
<organism evidence="1 2">
    <name type="scientific">Mycoplasmopsis maculosa</name>
    <dbReference type="NCBI Taxonomy" id="114885"/>
    <lineage>
        <taxon>Bacteria</taxon>
        <taxon>Bacillati</taxon>
        <taxon>Mycoplasmatota</taxon>
        <taxon>Mycoplasmoidales</taxon>
        <taxon>Metamycoplasmataceae</taxon>
        <taxon>Mycoplasmopsis</taxon>
    </lineage>
</organism>
<dbReference type="EMBL" id="LR215037">
    <property type="protein sequence ID" value="VEU75712.1"/>
    <property type="molecule type" value="Genomic_DNA"/>
</dbReference>
<dbReference type="RefSeq" id="WP_268810399.1">
    <property type="nucleotide sequence ID" value="NZ_LR215037.1"/>
</dbReference>
<evidence type="ECO:0000313" key="1">
    <source>
        <dbReference type="EMBL" id="VEU75712.1"/>
    </source>
</evidence>